<keyword evidence="2" id="KW-0812">Transmembrane</keyword>
<sequence>MTKKGHKQKSEKEIVEKKEEEKKDGDEEEINSGFGNYLKSSTGQEMLRMFVVVNSIVMFLTMAWPQMKSSYEFLVQLINENFGSMYSAGMFKLINDYFRSEYKTYLSTEFKRNKYLMPNVELPDHIQKDIQQHDETKPKVIFYLPKYIKDLSSPAPQCIATKTKNTQNNEDDEDIVNYWLDQNRNKDDKIEAHCQVDENLKCKDN</sequence>
<organism evidence="3 4">
    <name type="scientific">Chironomus riparius</name>
    <dbReference type="NCBI Taxonomy" id="315576"/>
    <lineage>
        <taxon>Eukaryota</taxon>
        <taxon>Metazoa</taxon>
        <taxon>Ecdysozoa</taxon>
        <taxon>Arthropoda</taxon>
        <taxon>Hexapoda</taxon>
        <taxon>Insecta</taxon>
        <taxon>Pterygota</taxon>
        <taxon>Neoptera</taxon>
        <taxon>Endopterygota</taxon>
        <taxon>Diptera</taxon>
        <taxon>Nematocera</taxon>
        <taxon>Chironomoidea</taxon>
        <taxon>Chironomidae</taxon>
        <taxon>Chironominae</taxon>
        <taxon>Chironomus</taxon>
    </lineage>
</organism>
<keyword evidence="4" id="KW-1185">Reference proteome</keyword>
<feature type="compositionally biased region" description="Basic and acidic residues" evidence="1">
    <location>
        <begin position="8"/>
        <end position="25"/>
    </location>
</feature>
<evidence type="ECO:0000313" key="4">
    <source>
        <dbReference type="Proteomes" id="UP001153620"/>
    </source>
</evidence>
<evidence type="ECO:0000256" key="2">
    <source>
        <dbReference type="SAM" id="Phobius"/>
    </source>
</evidence>
<gene>
    <name evidence="3" type="ORF">CHIRRI_LOCUS12480</name>
</gene>
<feature type="region of interest" description="Disordered" evidence="1">
    <location>
        <begin position="1"/>
        <end position="34"/>
    </location>
</feature>
<protein>
    <submittedName>
        <fullName evidence="3">Uncharacterized protein</fullName>
    </submittedName>
</protein>
<proteinExistence type="predicted"/>
<keyword evidence="2" id="KW-0472">Membrane</keyword>
<evidence type="ECO:0000313" key="3">
    <source>
        <dbReference type="EMBL" id="CAG9809660.1"/>
    </source>
</evidence>
<keyword evidence="2" id="KW-1133">Transmembrane helix</keyword>
<reference evidence="3" key="2">
    <citation type="submission" date="2022-10" db="EMBL/GenBank/DDBJ databases">
        <authorList>
            <consortium name="ENA_rothamsted_submissions"/>
            <consortium name="culmorum"/>
            <person name="King R."/>
        </authorList>
    </citation>
    <scope>NUCLEOTIDE SEQUENCE</scope>
</reference>
<dbReference type="OrthoDB" id="8192535at2759"/>
<feature type="transmembrane region" description="Helical" evidence="2">
    <location>
        <begin position="46"/>
        <end position="64"/>
    </location>
</feature>
<dbReference type="EMBL" id="OU895879">
    <property type="protein sequence ID" value="CAG9809660.1"/>
    <property type="molecule type" value="Genomic_DNA"/>
</dbReference>
<accession>A0A9N9S7G5</accession>
<dbReference type="AlphaFoldDB" id="A0A9N9S7G5"/>
<evidence type="ECO:0000256" key="1">
    <source>
        <dbReference type="SAM" id="MobiDB-lite"/>
    </source>
</evidence>
<reference evidence="3" key="1">
    <citation type="submission" date="2022-01" db="EMBL/GenBank/DDBJ databases">
        <authorList>
            <person name="King R."/>
        </authorList>
    </citation>
    <scope>NUCLEOTIDE SEQUENCE</scope>
</reference>
<dbReference type="Proteomes" id="UP001153620">
    <property type="component" value="Chromosome 3"/>
</dbReference>
<name>A0A9N9S7G5_9DIPT</name>